<name>A0A084ECU3_SPHYA</name>
<protein>
    <submittedName>
        <fullName evidence="2">Uncharacterized protein</fullName>
    </submittedName>
</protein>
<reference evidence="2 3" key="1">
    <citation type="submission" date="2014-03" db="EMBL/GenBank/DDBJ databases">
        <title>Genome sequence of Sphingobium yanoikuyae B1.</title>
        <authorList>
            <person name="Gan H.M."/>
            <person name="Gan H.Y."/>
            <person name="Savka M.A."/>
        </authorList>
    </citation>
    <scope>NUCLEOTIDE SEQUENCE [LARGE SCALE GENOMIC DNA]</scope>
    <source>
        <strain evidence="2 3">B1</strain>
    </source>
</reference>
<dbReference type="Proteomes" id="UP000028534">
    <property type="component" value="Unassembled WGS sequence"/>
</dbReference>
<evidence type="ECO:0000313" key="2">
    <source>
        <dbReference type="EMBL" id="KEZ15785.1"/>
    </source>
</evidence>
<dbReference type="EMBL" id="JGVR01000037">
    <property type="protein sequence ID" value="KEZ15785.1"/>
    <property type="molecule type" value="Genomic_DNA"/>
</dbReference>
<keyword evidence="1" id="KW-1133">Transmembrane helix</keyword>
<evidence type="ECO:0000256" key="1">
    <source>
        <dbReference type="SAM" id="Phobius"/>
    </source>
</evidence>
<comment type="caution">
    <text evidence="2">The sequence shown here is derived from an EMBL/GenBank/DDBJ whole genome shotgun (WGS) entry which is preliminary data.</text>
</comment>
<gene>
    <name evidence="2" type="ORF">CP98_04331</name>
</gene>
<dbReference type="AlphaFoldDB" id="A0A084ECU3"/>
<sequence>MLAVAVEKLSVPAPSENHTQILCSRPGPRLAFKRKRGLIGRSLTTRSASRGGRDAGVTPMQDLLWIGIILALTAASLGYVRLCGDA</sequence>
<evidence type="ECO:0000313" key="3">
    <source>
        <dbReference type="Proteomes" id="UP000028534"/>
    </source>
</evidence>
<accession>A0A084ECU3</accession>
<proteinExistence type="predicted"/>
<dbReference type="PATRIC" id="fig|13690.10.peg.4457"/>
<feature type="transmembrane region" description="Helical" evidence="1">
    <location>
        <begin position="63"/>
        <end position="82"/>
    </location>
</feature>
<keyword evidence="1" id="KW-0812">Transmembrane</keyword>
<keyword evidence="1" id="KW-0472">Membrane</keyword>
<organism evidence="2 3">
    <name type="scientific">Sphingobium yanoikuyae</name>
    <name type="common">Sphingomonas yanoikuyae</name>
    <dbReference type="NCBI Taxonomy" id="13690"/>
    <lineage>
        <taxon>Bacteria</taxon>
        <taxon>Pseudomonadati</taxon>
        <taxon>Pseudomonadota</taxon>
        <taxon>Alphaproteobacteria</taxon>
        <taxon>Sphingomonadales</taxon>
        <taxon>Sphingomonadaceae</taxon>
        <taxon>Sphingobium</taxon>
    </lineage>
</organism>